<organism evidence="1 2">
    <name type="scientific">Cristinia sonorae</name>
    <dbReference type="NCBI Taxonomy" id="1940300"/>
    <lineage>
        <taxon>Eukaryota</taxon>
        <taxon>Fungi</taxon>
        <taxon>Dikarya</taxon>
        <taxon>Basidiomycota</taxon>
        <taxon>Agaricomycotina</taxon>
        <taxon>Agaricomycetes</taxon>
        <taxon>Agaricomycetidae</taxon>
        <taxon>Agaricales</taxon>
        <taxon>Pleurotineae</taxon>
        <taxon>Stephanosporaceae</taxon>
        <taxon>Cristinia</taxon>
    </lineage>
</organism>
<proteinExistence type="predicted"/>
<gene>
    <name evidence="1" type="ORF">BXZ70DRAFT_874163</name>
</gene>
<accession>A0A8K0UQL5</accession>
<evidence type="ECO:0000313" key="1">
    <source>
        <dbReference type="EMBL" id="KAH8101885.1"/>
    </source>
</evidence>
<dbReference type="GO" id="GO:0016567">
    <property type="term" value="P:protein ubiquitination"/>
    <property type="evidence" value="ECO:0007669"/>
    <property type="project" value="InterPro"/>
</dbReference>
<dbReference type="GO" id="GO:0004842">
    <property type="term" value="F:ubiquitin-protein transferase activity"/>
    <property type="evidence" value="ECO:0007669"/>
    <property type="project" value="InterPro"/>
</dbReference>
<feature type="non-terminal residue" evidence="1">
    <location>
        <position position="173"/>
    </location>
</feature>
<protein>
    <recommendedName>
        <fullName evidence="3">RING-type domain-containing protein</fullName>
    </recommendedName>
</protein>
<evidence type="ECO:0000313" key="2">
    <source>
        <dbReference type="Proteomes" id="UP000813824"/>
    </source>
</evidence>
<dbReference type="AlphaFoldDB" id="A0A8K0UQL5"/>
<dbReference type="EMBL" id="JAEVFJ010000011">
    <property type="protein sequence ID" value="KAH8101885.1"/>
    <property type="molecule type" value="Genomic_DNA"/>
</dbReference>
<feature type="non-terminal residue" evidence="1">
    <location>
        <position position="1"/>
    </location>
</feature>
<comment type="caution">
    <text evidence="1">The sequence shown here is derived from an EMBL/GenBank/DDBJ whole genome shotgun (WGS) entry which is preliminary data.</text>
</comment>
<evidence type="ECO:0008006" key="3">
    <source>
        <dbReference type="Google" id="ProtNLM"/>
    </source>
</evidence>
<keyword evidence="2" id="KW-1185">Reference proteome</keyword>
<dbReference type="Proteomes" id="UP000813824">
    <property type="component" value="Unassembled WGS sequence"/>
</dbReference>
<reference evidence="1" key="1">
    <citation type="journal article" date="2021" name="New Phytol.">
        <title>Evolutionary innovations through gain and loss of genes in the ectomycorrhizal Boletales.</title>
        <authorList>
            <person name="Wu G."/>
            <person name="Miyauchi S."/>
            <person name="Morin E."/>
            <person name="Kuo A."/>
            <person name="Drula E."/>
            <person name="Varga T."/>
            <person name="Kohler A."/>
            <person name="Feng B."/>
            <person name="Cao Y."/>
            <person name="Lipzen A."/>
            <person name="Daum C."/>
            <person name="Hundley H."/>
            <person name="Pangilinan J."/>
            <person name="Johnson J."/>
            <person name="Barry K."/>
            <person name="LaButti K."/>
            <person name="Ng V."/>
            <person name="Ahrendt S."/>
            <person name="Min B."/>
            <person name="Choi I.G."/>
            <person name="Park H."/>
            <person name="Plett J.M."/>
            <person name="Magnuson J."/>
            <person name="Spatafora J.W."/>
            <person name="Nagy L.G."/>
            <person name="Henrissat B."/>
            <person name="Grigoriev I.V."/>
            <person name="Yang Z.L."/>
            <person name="Xu J."/>
            <person name="Martin F.M."/>
        </authorList>
    </citation>
    <scope>NUCLEOTIDE SEQUENCE</scope>
    <source>
        <strain evidence="1">KKN 215</strain>
    </source>
</reference>
<dbReference type="InterPro" id="IPR031127">
    <property type="entry name" value="E3_UB_ligase_RBR"/>
</dbReference>
<name>A0A8K0UQL5_9AGAR</name>
<dbReference type="PANTHER" id="PTHR11685">
    <property type="entry name" value="RBR FAMILY RING FINGER AND IBR DOMAIN-CONTAINING"/>
    <property type="match status" value="1"/>
</dbReference>
<dbReference type="SUPFAM" id="SSF57850">
    <property type="entry name" value="RING/U-box"/>
    <property type="match status" value="1"/>
</dbReference>
<sequence>CVACQEPIRGYELKAPCNHYYDKVCVLALFEASIRDESLYPPRCCQRRIPVHHAKHLMSDKAWAHFTRKGREYTTLHRIYCSNVKCGQFLGPQSETPEFFHCSAKGCGTSTCAKCKVSVPLPILHRCLPKTQEEDKAVLDLADREGWSRCPGCAQLIELNLGCYHMTCRCKTE</sequence>
<dbReference type="OrthoDB" id="9977870at2759"/>
<dbReference type="Gene3D" id="1.20.120.1750">
    <property type="match status" value="1"/>
</dbReference>